<accession>A0ACB7XK62</accession>
<sequence>MPFLKRVIKATLRNVDFDKNLESLRSFEDYVETIEYNEAYTITLDEDLFGPNIELPIQREDMEHAANLERKFLFVNPSASGTTKQLVGGSKSTLLASLLNDAENDQLVFIPHVSGFHWVLFVIDLSYPIVYYLDSLHGSIHQNLKLILSTAIKLRDNAKNLERILAWKEVECPMQPMNVECGFYDMRFMKELIANRSMLSK</sequence>
<name>A0ACB7XK62_9ERIC</name>
<proteinExistence type="predicted"/>
<gene>
    <name evidence="1" type="ORF">Vadar_026857</name>
</gene>
<reference evidence="1 2" key="1">
    <citation type="journal article" date="2021" name="Hortic Res">
        <title>High-quality reference genome and annotation aids understanding of berry development for evergreen blueberry (Vaccinium darrowii).</title>
        <authorList>
            <person name="Yu J."/>
            <person name="Hulse-Kemp A.M."/>
            <person name="Babiker E."/>
            <person name="Staton M."/>
        </authorList>
    </citation>
    <scope>NUCLEOTIDE SEQUENCE [LARGE SCALE GENOMIC DNA]</scope>
    <source>
        <strain evidence="2">cv. NJ 8807/NJ 8810</strain>
        <tissue evidence="1">Young leaf</tissue>
    </source>
</reference>
<dbReference type="EMBL" id="CM037160">
    <property type="protein sequence ID" value="KAH7841193.1"/>
    <property type="molecule type" value="Genomic_DNA"/>
</dbReference>
<evidence type="ECO:0000313" key="2">
    <source>
        <dbReference type="Proteomes" id="UP000828048"/>
    </source>
</evidence>
<dbReference type="Proteomes" id="UP000828048">
    <property type="component" value="Chromosome 10"/>
</dbReference>
<evidence type="ECO:0000313" key="1">
    <source>
        <dbReference type="EMBL" id="KAH7841193.1"/>
    </source>
</evidence>
<protein>
    <submittedName>
        <fullName evidence="1">Uncharacterized protein</fullName>
    </submittedName>
</protein>
<organism evidence="1 2">
    <name type="scientific">Vaccinium darrowii</name>
    <dbReference type="NCBI Taxonomy" id="229202"/>
    <lineage>
        <taxon>Eukaryota</taxon>
        <taxon>Viridiplantae</taxon>
        <taxon>Streptophyta</taxon>
        <taxon>Embryophyta</taxon>
        <taxon>Tracheophyta</taxon>
        <taxon>Spermatophyta</taxon>
        <taxon>Magnoliopsida</taxon>
        <taxon>eudicotyledons</taxon>
        <taxon>Gunneridae</taxon>
        <taxon>Pentapetalae</taxon>
        <taxon>asterids</taxon>
        <taxon>Ericales</taxon>
        <taxon>Ericaceae</taxon>
        <taxon>Vaccinioideae</taxon>
        <taxon>Vaccinieae</taxon>
        <taxon>Vaccinium</taxon>
    </lineage>
</organism>
<keyword evidence="2" id="KW-1185">Reference proteome</keyword>
<comment type="caution">
    <text evidence="1">The sequence shown here is derived from an EMBL/GenBank/DDBJ whole genome shotgun (WGS) entry which is preliminary data.</text>
</comment>